<comment type="caution">
    <text evidence="1">The sequence shown here is derived from an EMBL/GenBank/DDBJ whole genome shotgun (WGS) entry which is preliminary data.</text>
</comment>
<name>A0A8X6ULP6_NEPPI</name>
<dbReference type="Proteomes" id="UP000887013">
    <property type="component" value="Unassembled WGS sequence"/>
</dbReference>
<evidence type="ECO:0000313" key="2">
    <source>
        <dbReference type="Proteomes" id="UP000887013"/>
    </source>
</evidence>
<sequence length="121" mass="13529">MITWKKEIVNKASGSEHQTVNNILDAMVASGSCQGRHTLQSLGGMCPFVVEDLLFIHGTTLWSNFVPIYLTVNTVQTVRIKLGYSNLLNFIALLVICEGSEGRNGFDFCSHWTVSHWILRT</sequence>
<dbReference type="EMBL" id="BMAW01128680">
    <property type="protein sequence ID" value="GFU26937.1"/>
    <property type="molecule type" value="Genomic_DNA"/>
</dbReference>
<protein>
    <submittedName>
        <fullName evidence="1">Uncharacterized protein</fullName>
    </submittedName>
</protein>
<gene>
    <name evidence="1" type="ORF">NPIL_115531</name>
</gene>
<keyword evidence="2" id="KW-1185">Reference proteome</keyword>
<reference evidence="1" key="1">
    <citation type="submission" date="2020-08" db="EMBL/GenBank/DDBJ databases">
        <title>Multicomponent nature underlies the extraordinary mechanical properties of spider dragline silk.</title>
        <authorList>
            <person name="Kono N."/>
            <person name="Nakamura H."/>
            <person name="Mori M."/>
            <person name="Yoshida Y."/>
            <person name="Ohtoshi R."/>
            <person name="Malay A.D."/>
            <person name="Moran D.A.P."/>
            <person name="Tomita M."/>
            <person name="Numata K."/>
            <person name="Arakawa K."/>
        </authorList>
    </citation>
    <scope>NUCLEOTIDE SEQUENCE</scope>
</reference>
<organism evidence="1 2">
    <name type="scientific">Nephila pilipes</name>
    <name type="common">Giant wood spider</name>
    <name type="synonym">Nephila maculata</name>
    <dbReference type="NCBI Taxonomy" id="299642"/>
    <lineage>
        <taxon>Eukaryota</taxon>
        <taxon>Metazoa</taxon>
        <taxon>Ecdysozoa</taxon>
        <taxon>Arthropoda</taxon>
        <taxon>Chelicerata</taxon>
        <taxon>Arachnida</taxon>
        <taxon>Araneae</taxon>
        <taxon>Araneomorphae</taxon>
        <taxon>Entelegynae</taxon>
        <taxon>Araneoidea</taxon>
        <taxon>Nephilidae</taxon>
        <taxon>Nephila</taxon>
    </lineage>
</organism>
<accession>A0A8X6ULP6</accession>
<dbReference type="AlphaFoldDB" id="A0A8X6ULP6"/>
<proteinExistence type="predicted"/>
<evidence type="ECO:0000313" key="1">
    <source>
        <dbReference type="EMBL" id="GFU26937.1"/>
    </source>
</evidence>